<dbReference type="PANTHER" id="PTHR11620">
    <property type="entry name" value="60S RIBOSOMAL PROTEIN L23A"/>
    <property type="match status" value="1"/>
</dbReference>
<comment type="caution">
    <text evidence="8">The sequence shown here is derived from an EMBL/GenBank/DDBJ whole genome shotgun (WGS) entry which is preliminary data.</text>
</comment>
<comment type="subunit">
    <text evidence="6">Part of the 50S ribosomal subunit. Contacts protein L29, and trigger factor when it is bound to the ribosome.</text>
</comment>
<keyword evidence="3 6" id="KW-0694">RNA-binding</keyword>
<proteinExistence type="inferred from homology"/>
<organism evidence="8 9">
    <name type="scientific">Candidatus Ventrousia excrementavium</name>
    <dbReference type="NCBI Taxonomy" id="2840961"/>
    <lineage>
        <taxon>Bacteria</taxon>
        <taxon>Bacillati</taxon>
        <taxon>Bacillota</taxon>
        <taxon>Clostridia</taxon>
        <taxon>Eubacteriales</taxon>
        <taxon>Clostridiaceae</taxon>
        <taxon>Clostridiaceae incertae sedis</taxon>
        <taxon>Candidatus Ventrousia</taxon>
    </lineage>
</organism>
<gene>
    <name evidence="6 8" type="primary">rplW</name>
    <name evidence="8" type="ORF">IAB67_08865</name>
</gene>
<keyword evidence="4 6" id="KW-0689">Ribosomal protein</keyword>
<dbReference type="AlphaFoldDB" id="A0A9D1S1I9"/>
<dbReference type="GO" id="GO:1990904">
    <property type="term" value="C:ribonucleoprotein complex"/>
    <property type="evidence" value="ECO:0007669"/>
    <property type="project" value="UniProtKB-KW"/>
</dbReference>
<dbReference type="InterPro" id="IPR013025">
    <property type="entry name" value="Ribosomal_uL23-like"/>
</dbReference>
<dbReference type="GO" id="GO:0003735">
    <property type="term" value="F:structural constituent of ribosome"/>
    <property type="evidence" value="ECO:0007669"/>
    <property type="project" value="InterPro"/>
</dbReference>
<dbReference type="GO" id="GO:0005840">
    <property type="term" value="C:ribosome"/>
    <property type="evidence" value="ECO:0007669"/>
    <property type="project" value="UniProtKB-KW"/>
</dbReference>
<sequence>MKSPYDVILRPIITEQSMEAIADKKYVFEVARDSNKVEIRKAIENIFKVKVLSVNTLNVKGKEKRMGVHKGYTAARKKAVVRLTEDSKPIEIFEGMV</sequence>
<evidence type="ECO:0000256" key="2">
    <source>
        <dbReference type="ARBA" id="ARBA00022730"/>
    </source>
</evidence>
<evidence type="ECO:0000313" key="8">
    <source>
        <dbReference type="EMBL" id="HIU44391.1"/>
    </source>
</evidence>
<accession>A0A9D1S1I9</accession>
<dbReference type="HAMAP" id="MF_01369_B">
    <property type="entry name" value="Ribosomal_uL23_B"/>
    <property type="match status" value="1"/>
</dbReference>
<comment type="similarity">
    <text evidence="1 6 7">Belongs to the universal ribosomal protein uL23 family.</text>
</comment>
<dbReference type="Gene3D" id="3.30.70.330">
    <property type="match status" value="1"/>
</dbReference>
<evidence type="ECO:0000256" key="6">
    <source>
        <dbReference type="HAMAP-Rule" id="MF_01369"/>
    </source>
</evidence>
<evidence type="ECO:0000256" key="4">
    <source>
        <dbReference type="ARBA" id="ARBA00022980"/>
    </source>
</evidence>
<reference evidence="8" key="2">
    <citation type="journal article" date="2021" name="PeerJ">
        <title>Extensive microbial diversity within the chicken gut microbiome revealed by metagenomics and culture.</title>
        <authorList>
            <person name="Gilroy R."/>
            <person name="Ravi A."/>
            <person name="Getino M."/>
            <person name="Pursley I."/>
            <person name="Horton D.L."/>
            <person name="Alikhan N.F."/>
            <person name="Baker D."/>
            <person name="Gharbi K."/>
            <person name="Hall N."/>
            <person name="Watson M."/>
            <person name="Adriaenssens E.M."/>
            <person name="Foster-Nyarko E."/>
            <person name="Jarju S."/>
            <person name="Secka A."/>
            <person name="Antonio M."/>
            <person name="Oren A."/>
            <person name="Chaudhuri R.R."/>
            <person name="La Ragione R."/>
            <person name="Hildebrand F."/>
            <person name="Pallen M.J."/>
        </authorList>
    </citation>
    <scope>NUCLEOTIDE SEQUENCE</scope>
    <source>
        <strain evidence="8">CHK191-8634</strain>
    </source>
</reference>
<dbReference type="InterPro" id="IPR001014">
    <property type="entry name" value="Ribosomal_uL23_CS"/>
</dbReference>
<reference evidence="8" key="1">
    <citation type="submission" date="2020-10" db="EMBL/GenBank/DDBJ databases">
        <authorList>
            <person name="Gilroy R."/>
        </authorList>
    </citation>
    <scope>NUCLEOTIDE SEQUENCE</scope>
    <source>
        <strain evidence="8">CHK191-8634</strain>
    </source>
</reference>
<dbReference type="Proteomes" id="UP000824073">
    <property type="component" value="Unassembled WGS sequence"/>
</dbReference>
<dbReference type="InterPro" id="IPR012678">
    <property type="entry name" value="Ribosomal_uL23/eL15/eS24_sf"/>
</dbReference>
<keyword evidence="5 6" id="KW-0687">Ribonucleoprotein</keyword>
<evidence type="ECO:0000256" key="3">
    <source>
        <dbReference type="ARBA" id="ARBA00022884"/>
    </source>
</evidence>
<dbReference type="NCBIfam" id="NF004363">
    <property type="entry name" value="PRK05738.2-4"/>
    <property type="match status" value="1"/>
</dbReference>
<dbReference type="EMBL" id="DVMR01000065">
    <property type="protein sequence ID" value="HIU44391.1"/>
    <property type="molecule type" value="Genomic_DNA"/>
</dbReference>
<evidence type="ECO:0000256" key="5">
    <source>
        <dbReference type="ARBA" id="ARBA00023274"/>
    </source>
</evidence>
<dbReference type="GO" id="GO:0006412">
    <property type="term" value="P:translation"/>
    <property type="evidence" value="ECO:0007669"/>
    <property type="project" value="UniProtKB-UniRule"/>
</dbReference>
<evidence type="ECO:0000313" key="9">
    <source>
        <dbReference type="Proteomes" id="UP000824073"/>
    </source>
</evidence>
<protein>
    <recommendedName>
        <fullName evidence="6">Large ribosomal subunit protein uL23</fullName>
    </recommendedName>
</protein>
<dbReference type="InterPro" id="IPR012677">
    <property type="entry name" value="Nucleotide-bd_a/b_plait_sf"/>
</dbReference>
<evidence type="ECO:0000256" key="1">
    <source>
        <dbReference type="ARBA" id="ARBA00006700"/>
    </source>
</evidence>
<name>A0A9D1S1I9_9CLOT</name>
<dbReference type="GO" id="GO:0019843">
    <property type="term" value="F:rRNA binding"/>
    <property type="evidence" value="ECO:0007669"/>
    <property type="project" value="UniProtKB-UniRule"/>
</dbReference>
<evidence type="ECO:0000256" key="7">
    <source>
        <dbReference type="RuleBase" id="RU003934"/>
    </source>
</evidence>
<dbReference type="SUPFAM" id="SSF54189">
    <property type="entry name" value="Ribosomal proteins S24e, L23 and L15e"/>
    <property type="match status" value="1"/>
</dbReference>
<dbReference type="PROSITE" id="PS00050">
    <property type="entry name" value="RIBOSOMAL_L23"/>
    <property type="match status" value="1"/>
</dbReference>
<dbReference type="Pfam" id="PF00276">
    <property type="entry name" value="Ribosomal_L23"/>
    <property type="match status" value="1"/>
</dbReference>
<comment type="function">
    <text evidence="6">One of the early assembly proteins it binds 23S rRNA. One of the proteins that surrounds the polypeptide exit tunnel on the outside of the ribosome. Forms the main docking site for trigger factor binding to the ribosome.</text>
</comment>
<dbReference type="FunFam" id="3.30.70.330:FF:000001">
    <property type="entry name" value="50S ribosomal protein L23"/>
    <property type="match status" value="1"/>
</dbReference>
<keyword evidence="2 6" id="KW-0699">rRNA-binding</keyword>